<organism evidence="3 4">
    <name type="scientific">Quillaja saponaria</name>
    <name type="common">Soap bark tree</name>
    <dbReference type="NCBI Taxonomy" id="32244"/>
    <lineage>
        <taxon>Eukaryota</taxon>
        <taxon>Viridiplantae</taxon>
        <taxon>Streptophyta</taxon>
        <taxon>Embryophyta</taxon>
        <taxon>Tracheophyta</taxon>
        <taxon>Spermatophyta</taxon>
        <taxon>Magnoliopsida</taxon>
        <taxon>eudicotyledons</taxon>
        <taxon>Gunneridae</taxon>
        <taxon>Pentapetalae</taxon>
        <taxon>rosids</taxon>
        <taxon>fabids</taxon>
        <taxon>Fabales</taxon>
        <taxon>Quillajaceae</taxon>
        <taxon>Quillaja</taxon>
    </lineage>
</organism>
<dbReference type="InterPro" id="IPR023631">
    <property type="entry name" value="Amidase_dom"/>
</dbReference>
<evidence type="ECO:0000313" key="3">
    <source>
        <dbReference type="EMBL" id="KAJ7967194.1"/>
    </source>
</evidence>
<evidence type="ECO:0000259" key="2">
    <source>
        <dbReference type="Pfam" id="PF01425"/>
    </source>
</evidence>
<sequence length="550" mass="59874">MSPLFSLLLCLLLLVFSFTSFSVNGINGSEFTINEATVDDIQRAFTENKITSRQLVDLYLHQIRIFNPLLRSVLEVNPDAKDQADKADREIKQANQDRQSLGPLHGIPILLKDSIATDDKLNTTAGSYALLGSTVPRDAYVVERLRKAGAVILGKASLTEWYSIRSSAIPNGWCARGGQAVNAYVESGDPCGSSSGPAISVAANMVAVSLGTETDGSIICPADRNSVVGIKPTLGLTSRAGVIPISPRQDTIGPLCRTVSDAVHVLDVIVGFDPRDYEATKAAAKFIPSGGYKQFLVKEGLKGKRLGVVRNPFFNSYNGSTAIPVFEDHLNVLRQKGATIVDNLKIENIDTILNPYESGEAIAMLEEFKFSINKYLQELIYTPVRSLADIIAFNLHNSDLEMMNEYGQDMFLASELTSGIGEEQTKAVEIMEQLSRNGFEKLMKENQLDALVTLGSDASTLLAIGGYPAITVPAGYDNNAMPFGICFGGLKGTEPKLIEIAYAFEQATLARRPPFLEKTEYGQCHALGPSNRWNWKSRGGRASTFNKIDQ</sequence>
<dbReference type="PANTHER" id="PTHR42678:SF25">
    <property type="entry name" value="AMIDASE C869.01"/>
    <property type="match status" value="1"/>
</dbReference>
<dbReference type="AlphaFoldDB" id="A0AAD7LZK8"/>
<keyword evidence="4" id="KW-1185">Reference proteome</keyword>
<feature type="signal peptide" evidence="1">
    <location>
        <begin position="1"/>
        <end position="25"/>
    </location>
</feature>
<reference evidence="3" key="1">
    <citation type="journal article" date="2023" name="Science">
        <title>Elucidation of the pathway for biosynthesis of saponin adjuvants from the soapbark tree.</title>
        <authorList>
            <person name="Reed J."/>
            <person name="Orme A."/>
            <person name="El-Demerdash A."/>
            <person name="Owen C."/>
            <person name="Martin L.B.B."/>
            <person name="Misra R.C."/>
            <person name="Kikuchi S."/>
            <person name="Rejzek M."/>
            <person name="Martin A.C."/>
            <person name="Harkess A."/>
            <person name="Leebens-Mack J."/>
            <person name="Louveau T."/>
            <person name="Stephenson M.J."/>
            <person name="Osbourn A."/>
        </authorList>
    </citation>
    <scope>NUCLEOTIDE SEQUENCE</scope>
    <source>
        <strain evidence="3">S10</strain>
    </source>
</reference>
<evidence type="ECO:0000313" key="4">
    <source>
        <dbReference type="Proteomes" id="UP001163823"/>
    </source>
</evidence>
<name>A0AAD7LZK8_QUISA</name>
<feature type="chain" id="PRO_5041914249" evidence="1">
    <location>
        <begin position="26"/>
        <end position="550"/>
    </location>
</feature>
<gene>
    <name evidence="3" type="ORF">O6P43_011489</name>
</gene>
<dbReference type="PANTHER" id="PTHR42678">
    <property type="entry name" value="AMIDASE"/>
    <property type="match status" value="1"/>
</dbReference>
<accession>A0AAD7LZK8</accession>
<keyword evidence="1" id="KW-0732">Signal</keyword>
<dbReference type="KEGG" id="qsa:O6P43_011489"/>
<dbReference type="EMBL" id="JARAOO010000005">
    <property type="protein sequence ID" value="KAJ7967194.1"/>
    <property type="molecule type" value="Genomic_DNA"/>
</dbReference>
<proteinExistence type="predicted"/>
<evidence type="ECO:0000256" key="1">
    <source>
        <dbReference type="SAM" id="SignalP"/>
    </source>
</evidence>
<dbReference type="Proteomes" id="UP001163823">
    <property type="component" value="Chromosome 5"/>
</dbReference>
<protein>
    <submittedName>
        <fullName evidence="3">Amidase</fullName>
    </submittedName>
</protein>
<dbReference type="SUPFAM" id="SSF75304">
    <property type="entry name" value="Amidase signature (AS) enzymes"/>
    <property type="match status" value="1"/>
</dbReference>
<dbReference type="Pfam" id="PF01425">
    <property type="entry name" value="Amidase"/>
    <property type="match status" value="1"/>
</dbReference>
<dbReference type="Gene3D" id="3.90.1300.10">
    <property type="entry name" value="Amidase signature (AS) domain"/>
    <property type="match status" value="1"/>
</dbReference>
<dbReference type="InterPro" id="IPR036928">
    <property type="entry name" value="AS_sf"/>
</dbReference>
<comment type="caution">
    <text evidence="3">The sequence shown here is derived from an EMBL/GenBank/DDBJ whole genome shotgun (WGS) entry which is preliminary data.</text>
</comment>
<feature type="domain" description="Amidase" evidence="2">
    <location>
        <begin position="55"/>
        <end position="497"/>
    </location>
</feature>